<dbReference type="Proteomes" id="UP001157440">
    <property type="component" value="Unassembled WGS sequence"/>
</dbReference>
<dbReference type="EMBL" id="BSPL01000017">
    <property type="protein sequence ID" value="GLS71332.1"/>
    <property type="molecule type" value="Genomic_DNA"/>
</dbReference>
<reference evidence="2" key="1">
    <citation type="journal article" date="2019" name="Int. J. Syst. Evol. Microbiol.">
        <title>The Global Catalogue of Microorganisms (GCM) 10K type strain sequencing project: providing services to taxonomists for standard genome sequencing and annotation.</title>
        <authorList>
            <consortium name="The Broad Institute Genomics Platform"/>
            <consortium name="The Broad Institute Genome Sequencing Center for Infectious Disease"/>
            <person name="Wu L."/>
            <person name="Ma J."/>
        </authorList>
    </citation>
    <scope>NUCLEOTIDE SEQUENCE [LARGE SCALE GENOMIC DNA]</scope>
    <source>
        <strain evidence="2">NBRC 103632</strain>
    </source>
</reference>
<sequence>MAQHRLTLRQVRANAAIRSARARSRRAALQRPEGRDVALALGDAVAEVLVRRGVVTPAGRVAGVAALQAHPDLAAIVSAATEALAARFAPGEVAAVLQARLAA</sequence>
<gene>
    <name evidence="1" type="ORF">GCM10007890_33450</name>
</gene>
<evidence type="ECO:0000313" key="1">
    <source>
        <dbReference type="EMBL" id="GLS71332.1"/>
    </source>
</evidence>
<comment type="caution">
    <text evidence="1">The sequence shown here is derived from an EMBL/GenBank/DDBJ whole genome shotgun (WGS) entry which is preliminary data.</text>
</comment>
<organism evidence="1 2">
    <name type="scientific">Methylobacterium tardum</name>
    <dbReference type="NCBI Taxonomy" id="374432"/>
    <lineage>
        <taxon>Bacteria</taxon>
        <taxon>Pseudomonadati</taxon>
        <taxon>Pseudomonadota</taxon>
        <taxon>Alphaproteobacteria</taxon>
        <taxon>Hyphomicrobiales</taxon>
        <taxon>Methylobacteriaceae</taxon>
        <taxon>Methylobacterium</taxon>
    </lineage>
</organism>
<name>A0AA37TG59_9HYPH</name>
<evidence type="ECO:0000313" key="2">
    <source>
        <dbReference type="Proteomes" id="UP001157440"/>
    </source>
</evidence>
<keyword evidence="2" id="KW-1185">Reference proteome</keyword>
<proteinExistence type="predicted"/>
<accession>A0AA37TG59</accession>
<protein>
    <submittedName>
        <fullName evidence="1">Uncharacterized protein</fullName>
    </submittedName>
</protein>
<dbReference type="RefSeq" id="WP_238194259.1">
    <property type="nucleotide sequence ID" value="NZ_BPQZ01000001.1"/>
</dbReference>
<dbReference type="AlphaFoldDB" id="A0AA37TG59"/>